<keyword evidence="3" id="KW-1185">Reference proteome</keyword>
<organism evidence="2 3">
    <name type="scientific">Isoptericola chiayiensis</name>
    <dbReference type="NCBI Taxonomy" id="579446"/>
    <lineage>
        <taxon>Bacteria</taxon>
        <taxon>Bacillati</taxon>
        <taxon>Actinomycetota</taxon>
        <taxon>Actinomycetes</taxon>
        <taxon>Micrococcales</taxon>
        <taxon>Promicromonosporaceae</taxon>
        <taxon>Isoptericola</taxon>
    </lineage>
</organism>
<dbReference type="EMBL" id="BAABID010000006">
    <property type="protein sequence ID" value="GAA4723914.1"/>
    <property type="molecule type" value="Genomic_DNA"/>
</dbReference>
<dbReference type="RefSeq" id="WP_343037495.1">
    <property type="nucleotide sequence ID" value="NZ_JABEZT010000003.1"/>
</dbReference>
<accession>A0ABP8Y8X5</accession>
<evidence type="ECO:0000313" key="2">
    <source>
        <dbReference type="EMBL" id="GAA4723914.1"/>
    </source>
</evidence>
<dbReference type="InterPro" id="IPR000182">
    <property type="entry name" value="GNAT_dom"/>
</dbReference>
<dbReference type="SUPFAM" id="SSF55729">
    <property type="entry name" value="Acyl-CoA N-acyltransferases (Nat)"/>
    <property type="match status" value="1"/>
</dbReference>
<feature type="domain" description="N-acetyltransferase" evidence="1">
    <location>
        <begin position="61"/>
        <end position="205"/>
    </location>
</feature>
<name>A0ABP8Y8X5_9MICO</name>
<sequence>MPPTARTPSPTPVLRDDDPQRVRLEADGWTVVARSWGAVLTADDVDVSRLRDAVTAVGPDLAVRPLTADDVEDALALDAATLDDHPGGPATAHLPLTPSTARPTDVRRGYGAFDGGELVAMTFVDRDGRTAETDFTVVAPVWRERAVATAVKAASVLGLLGDGVRRFRTGGATENEAILRANARLGYVVDEQWLTYAPPEAAPCAP</sequence>
<evidence type="ECO:0000259" key="1">
    <source>
        <dbReference type="PROSITE" id="PS51186"/>
    </source>
</evidence>
<dbReference type="InterPro" id="IPR016181">
    <property type="entry name" value="Acyl_CoA_acyltransferase"/>
</dbReference>
<dbReference type="Gene3D" id="3.40.630.30">
    <property type="match status" value="1"/>
</dbReference>
<gene>
    <name evidence="2" type="ORF">GCM10023216_12080</name>
</gene>
<proteinExistence type="predicted"/>
<reference evidence="3" key="1">
    <citation type="journal article" date="2019" name="Int. J. Syst. Evol. Microbiol.">
        <title>The Global Catalogue of Microorganisms (GCM) 10K type strain sequencing project: providing services to taxonomists for standard genome sequencing and annotation.</title>
        <authorList>
            <consortium name="The Broad Institute Genomics Platform"/>
            <consortium name="The Broad Institute Genome Sequencing Center for Infectious Disease"/>
            <person name="Wu L."/>
            <person name="Ma J."/>
        </authorList>
    </citation>
    <scope>NUCLEOTIDE SEQUENCE [LARGE SCALE GENOMIC DNA]</scope>
    <source>
        <strain evidence="3">JCM 18063</strain>
    </source>
</reference>
<protein>
    <recommendedName>
        <fullName evidence="1">N-acetyltransferase domain-containing protein</fullName>
    </recommendedName>
</protein>
<dbReference type="PROSITE" id="PS51186">
    <property type="entry name" value="GNAT"/>
    <property type="match status" value="1"/>
</dbReference>
<dbReference type="Proteomes" id="UP001500956">
    <property type="component" value="Unassembled WGS sequence"/>
</dbReference>
<evidence type="ECO:0000313" key="3">
    <source>
        <dbReference type="Proteomes" id="UP001500956"/>
    </source>
</evidence>
<comment type="caution">
    <text evidence="2">The sequence shown here is derived from an EMBL/GenBank/DDBJ whole genome shotgun (WGS) entry which is preliminary data.</text>
</comment>